<organism evidence="5 6">
    <name type="scientific">Bowmanella dokdonensis</name>
    <dbReference type="NCBI Taxonomy" id="751969"/>
    <lineage>
        <taxon>Bacteria</taxon>
        <taxon>Pseudomonadati</taxon>
        <taxon>Pseudomonadota</taxon>
        <taxon>Gammaproteobacteria</taxon>
        <taxon>Alteromonadales</taxon>
        <taxon>Alteromonadaceae</taxon>
        <taxon>Bowmanella</taxon>
    </lineage>
</organism>
<dbReference type="EMBL" id="JAFKCV010000004">
    <property type="protein sequence ID" value="MBN7825298.1"/>
    <property type="molecule type" value="Genomic_DNA"/>
</dbReference>
<dbReference type="Pfam" id="PF04366">
    <property type="entry name" value="Ysc84"/>
    <property type="match status" value="1"/>
</dbReference>
<keyword evidence="6" id="KW-1185">Reference proteome</keyword>
<dbReference type="PANTHER" id="PTHR15629:SF2">
    <property type="entry name" value="SH3 DOMAIN-CONTAINING YSC84-LIKE PROTEIN 1"/>
    <property type="match status" value="1"/>
</dbReference>
<name>A0A939IMG7_9ALTE</name>
<feature type="signal peptide" evidence="3">
    <location>
        <begin position="1"/>
        <end position="28"/>
    </location>
</feature>
<dbReference type="CDD" id="cd11524">
    <property type="entry name" value="SYLF"/>
    <property type="match status" value="1"/>
</dbReference>
<feature type="chain" id="PRO_5036829273" evidence="3">
    <location>
        <begin position="29"/>
        <end position="282"/>
    </location>
</feature>
<evidence type="ECO:0000259" key="4">
    <source>
        <dbReference type="Pfam" id="PF04366"/>
    </source>
</evidence>
<dbReference type="PANTHER" id="PTHR15629">
    <property type="entry name" value="SH3YL1 PROTEIN"/>
    <property type="match status" value="1"/>
</dbReference>
<dbReference type="RefSeq" id="WP_206573413.1">
    <property type="nucleotide sequence ID" value="NZ_JAFKCV010000004.1"/>
</dbReference>
<feature type="region of interest" description="Disordered" evidence="2">
    <location>
        <begin position="97"/>
        <end position="148"/>
    </location>
</feature>
<proteinExistence type="predicted"/>
<keyword evidence="1" id="KW-0175">Coiled coil</keyword>
<feature type="compositionally biased region" description="Basic and acidic residues" evidence="2">
    <location>
        <begin position="129"/>
        <end position="141"/>
    </location>
</feature>
<feature type="domain" description="Ysc84 actin-binding" evidence="4">
    <location>
        <begin position="163"/>
        <end position="269"/>
    </location>
</feature>
<accession>A0A939IMG7</accession>
<dbReference type="InterPro" id="IPR051702">
    <property type="entry name" value="SH3_domain_YSC84-like"/>
</dbReference>
<dbReference type="GO" id="GO:0035091">
    <property type="term" value="F:phosphatidylinositol binding"/>
    <property type="evidence" value="ECO:0007669"/>
    <property type="project" value="TreeGrafter"/>
</dbReference>
<feature type="coiled-coil region" evidence="1">
    <location>
        <begin position="26"/>
        <end position="56"/>
    </location>
</feature>
<keyword evidence="3" id="KW-0732">Signal</keyword>
<evidence type="ECO:0000256" key="1">
    <source>
        <dbReference type="SAM" id="Coils"/>
    </source>
</evidence>
<dbReference type="AlphaFoldDB" id="A0A939IMG7"/>
<feature type="compositionally biased region" description="Polar residues" evidence="2">
    <location>
        <begin position="101"/>
        <end position="128"/>
    </location>
</feature>
<comment type="caution">
    <text evidence="5">The sequence shown here is derived from an EMBL/GenBank/DDBJ whole genome shotgun (WGS) entry which is preliminary data.</text>
</comment>
<dbReference type="InterPro" id="IPR007461">
    <property type="entry name" value="Ysc84_actin-binding"/>
</dbReference>
<reference evidence="5" key="1">
    <citation type="submission" date="2021-03" db="EMBL/GenBank/DDBJ databases">
        <title>novel species isolated from a fishpond in China.</title>
        <authorList>
            <person name="Lu H."/>
            <person name="Cai Z."/>
        </authorList>
    </citation>
    <scope>NUCLEOTIDE SEQUENCE</scope>
    <source>
        <strain evidence="5">JCM 30855</strain>
    </source>
</reference>
<dbReference type="Proteomes" id="UP000664654">
    <property type="component" value="Unassembled WGS sequence"/>
</dbReference>
<evidence type="ECO:0000256" key="2">
    <source>
        <dbReference type="SAM" id="MobiDB-lite"/>
    </source>
</evidence>
<protein>
    <submittedName>
        <fullName evidence="5">Lipid-binding SYLF domain-containing protein</fullName>
    </submittedName>
</protein>
<evidence type="ECO:0000313" key="6">
    <source>
        <dbReference type="Proteomes" id="UP000664654"/>
    </source>
</evidence>
<evidence type="ECO:0000313" key="5">
    <source>
        <dbReference type="EMBL" id="MBN7825298.1"/>
    </source>
</evidence>
<gene>
    <name evidence="5" type="ORF">J0A66_08705</name>
</gene>
<sequence>MNNQNLKLLSVAGGIALITAGFAPQAMANEDSKEELQEAKDTLREAKTMVQAMKADSDVQQAMQSAKAVFLVPNYGRAALLVGGAGGEGVLLVKQDDKKSSGYSDQNPDSQATYSDRQTGNNSQYANRSTDKETLYADRNAKSQGKADMNGWSQPMFYDMGAINAGAEIGVEAGQIAMLLMTDEALETFTQENNFSLNADAGLTIIDYSERAQATAGKGDIVIWSDTEGAYAGLSVSIEGISWDEEENNAFYGRDVSPDAVMLGNVRHNHHNPLNSSMPGTR</sequence>
<evidence type="ECO:0000256" key="3">
    <source>
        <dbReference type="SAM" id="SignalP"/>
    </source>
</evidence>